<comment type="subunit">
    <text evidence="11">F-type ATPases have 2 components, F(1) - the catalytic core - and F(0) - the membrane proton channel. F(1) has five subunits: alpha(3), beta(3), gamma(1), delta(1), epsilon(1). F(0) has four main subunits: a(1), b(1), b'(1) and c(10-14). The alpha and beta chains form an alternating ring which encloses part of the gamma chain. F(1) is attached to F(0) by a central stalk formed by the gamma and epsilon chains, while a peripheral stalk is formed by the delta, b and b' chains.</text>
</comment>
<dbReference type="HAMAP" id="MF_01398">
    <property type="entry name" value="ATP_synth_b_bprime"/>
    <property type="match status" value="1"/>
</dbReference>
<dbReference type="Pfam" id="PF00430">
    <property type="entry name" value="ATP-synt_B"/>
    <property type="match status" value="1"/>
</dbReference>
<dbReference type="AlphaFoldDB" id="H2EV62"/>
<feature type="coiled-coil region" evidence="13">
    <location>
        <begin position="54"/>
        <end position="95"/>
    </location>
</feature>
<comment type="subcellular location">
    <subcellularLocation>
        <location evidence="1">Membrane</location>
        <topology evidence="1">Single-pass membrane protein</topology>
    </subcellularLocation>
    <subcellularLocation>
        <location evidence="11">Plastid</location>
        <location evidence="11">Chloroplast thylakoid membrane</location>
        <topology evidence="11">Single-pass membrane protein</topology>
    </subcellularLocation>
</comment>
<keyword evidence="11" id="KW-0793">Thylakoid</keyword>
<comment type="function">
    <text evidence="10 11">F(1)F(0) ATP synthase produces ATP from ADP in the presence of a proton or sodium gradient. F-type ATPases consist of two structural domains, F(1) containing the extramembraneous catalytic core and F(0) containing the membrane proton channel, linked together by a central stalk and a peripheral stalk. During catalysis, ATP synthesis in the catalytic domain of F(1) is coupled via a rotary mechanism of the central stalk subunits to proton translocation.</text>
</comment>
<evidence type="ECO:0000256" key="2">
    <source>
        <dbReference type="ARBA" id="ARBA00022448"/>
    </source>
</evidence>
<sequence length="177" mass="20109">MENFDQIFTLIAEEEGISFNPDILGSGLFNILVLAGILVYTGKDFLGSILEERKSTIVQNVQDAENRLNEAQKRLTEAQKQLNQAHVVINEIKSETLNTKKVMLKADAVEARNDLKSRFERAILAFKSKERRIFFEIKEQITSLVLTRTVSRVKETFAQDKAAAKLINNTIRTLELP</sequence>
<dbReference type="GeneID" id="11541656"/>
<keyword evidence="14" id="KW-0150">Chloroplast</keyword>
<gene>
    <name evidence="11 14" type="primary">atpF</name>
</gene>
<dbReference type="GO" id="GO:0009535">
    <property type="term" value="C:chloroplast thylakoid membrane"/>
    <property type="evidence" value="ECO:0007669"/>
    <property type="project" value="UniProtKB-SubCell"/>
</dbReference>
<dbReference type="GO" id="GO:0046933">
    <property type="term" value="F:proton-transporting ATP synthase activity, rotational mechanism"/>
    <property type="evidence" value="ECO:0007669"/>
    <property type="project" value="UniProtKB-UniRule"/>
</dbReference>
<evidence type="ECO:0000256" key="1">
    <source>
        <dbReference type="ARBA" id="ARBA00004167"/>
    </source>
</evidence>
<evidence type="ECO:0000256" key="9">
    <source>
        <dbReference type="ARBA" id="ARBA00023310"/>
    </source>
</evidence>
<keyword evidence="13" id="KW-0175">Coiled coil</keyword>
<dbReference type="InterPro" id="IPR002146">
    <property type="entry name" value="ATP_synth_b/b'su_bac/chlpt"/>
</dbReference>
<geneLocation type="chloroplast" evidence="14"/>
<organism evidence="14">
    <name type="scientific">Ulnaria acus</name>
    <dbReference type="NCBI Taxonomy" id="1436140"/>
    <lineage>
        <taxon>Eukaryota</taxon>
        <taxon>Sar</taxon>
        <taxon>Stramenopiles</taxon>
        <taxon>Ochrophyta</taxon>
        <taxon>Bacillariophyta</taxon>
        <taxon>Fragilariophyceae</taxon>
        <taxon>Fragilariophycidae</taxon>
        <taxon>Licmophorales</taxon>
        <taxon>Ulnariaceae</taxon>
        <taxon>Ulnaria</taxon>
    </lineage>
</organism>
<comment type="similarity">
    <text evidence="11 12">Belongs to the ATPase B chain family.</text>
</comment>
<evidence type="ECO:0000313" key="14">
    <source>
        <dbReference type="EMBL" id="AEX37822.1"/>
    </source>
</evidence>
<comment type="miscellaneous">
    <text evidence="11">In plastids the F-type ATPase is also known as CF(1)CF(0).</text>
</comment>
<accession>H2EV62</accession>
<dbReference type="GO" id="GO:0045259">
    <property type="term" value="C:proton-transporting ATP synthase complex"/>
    <property type="evidence" value="ECO:0007669"/>
    <property type="project" value="UniProtKB-KW"/>
</dbReference>
<keyword evidence="14" id="KW-0934">Plastid</keyword>
<dbReference type="PANTHER" id="PTHR34264">
    <property type="entry name" value="ATP SYNTHASE SUBUNIT B, CHLOROPLASTIC"/>
    <property type="match status" value="1"/>
</dbReference>
<evidence type="ECO:0000256" key="10">
    <source>
        <dbReference type="ARBA" id="ARBA00025198"/>
    </source>
</evidence>
<evidence type="ECO:0000256" key="11">
    <source>
        <dbReference type="HAMAP-Rule" id="MF_01398"/>
    </source>
</evidence>
<keyword evidence="5 11" id="KW-0375">Hydrogen ion transport</keyword>
<dbReference type="CDD" id="cd06503">
    <property type="entry name" value="ATP-synt_Fo_b"/>
    <property type="match status" value="1"/>
</dbReference>
<proteinExistence type="inferred from homology"/>
<reference evidence="14" key="1">
    <citation type="journal article" date="2012" name="Int J Biol">
        <title>Complete chloroplast genome sequence of freshwater araphid pennate diatom alga Synedra acus from Lake Baikal.</title>
        <authorList>
            <person name="Galachyants Y.P."/>
            <person name="Morozov A."/>
            <person name="Mardanov A.V."/>
            <person name="Beletsky A.V."/>
            <person name="Ravin N.V."/>
            <person name="Petrova D.P."/>
            <person name="Likhoshway Y.V."/>
        </authorList>
    </citation>
    <scope>NUCLEOTIDE SEQUENCE</scope>
    <source>
        <strain evidence="14">G9</strain>
    </source>
</reference>
<name>H2EV62_9STRA</name>
<evidence type="ECO:0000256" key="6">
    <source>
        <dbReference type="ARBA" id="ARBA00022989"/>
    </source>
</evidence>
<keyword evidence="8 11" id="KW-0472">Membrane</keyword>
<protein>
    <recommendedName>
        <fullName evidence="11">ATP synthase subunit b, chloroplastic</fullName>
    </recommendedName>
    <alternativeName>
        <fullName evidence="11">ATP synthase F(0) sector subunit b</fullName>
    </alternativeName>
    <alternativeName>
        <fullName evidence="11">ATPase subunit I</fullName>
    </alternativeName>
</protein>
<evidence type="ECO:0000256" key="7">
    <source>
        <dbReference type="ARBA" id="ARBA00023065"/>
    </source>
</evidence>
<evidence type="ECO:0000256" key="12">
    <source>
        <dbReference type="RuleBase" id="RU003848"/>
    </source>
</evidence>
<keyword evidence="4 11" id="KW-0812">Transmembrane</keyword>
<evidence type="ECO:0000256" key="8">
    <source>
        <dbReference type="ARBA" id="ARBA00023136"/>
    </source>
</evidence>
<dbReference type="EMBL" id="JQ088178">
    <property type="protein sequence ID" value="AEX37822.1"/>
    <property type="molecule type" value="Genomic_DNA"/>
</dbReference>
<evidence type="ECO:0000256" key="13">
    <source>
        <dbReference type="SAM" id="Coils"/>
    </source>
</evidence>
<keyword evidence="3 11" id="KW-0138">CF(0)</keyword>
<evidence type="ECO:0000256" key="5">
    <source>
        <dbReference type="ARBA" id="ARBA00022781"/>
    </source>
</evidence>
<comment type="function">
    <text evidence="11">Component of the F(0) channel, it forms part of the peripheral stalk, linking F(1) to F(0).</text>
</comment>
<evidence type="ECO:0000256" key="4">
    <source>
        <dbReference type="ARBA" id="ARBA00022692"/>
    </source>
</evidence>
<keyword evidence="7 11" id="KW-0406">Ion transport</keyword>
<dbReference type="RefSeq" id="YP_005089697.1">
    <property type="nucleotide sequence ID" value="NC_016731.1"/>
</dbReference>
<keyword evidence="9 11" id="KW-0066">ATP synthesis</keyword>
<dbReference type="PANTHER" id="PTHR34264:SF3">
    <property type="entry name" value="ATP SYNTHASE SUBUNIT B, CHLOROPLASTIC"/>
    <property type="match status" value="1"/>
</dbReference>
<keyword evidence="2 11" id="KW-0813">Transport</keyword>
<evidence type="ECO:0000256" key="3">
    <source>
        <dbReference type="ARBA" id="ARBA00022547"/>
    </source>
</evidence>
<keyword evidence="6 11" id="KW-1133">Transmembrane helix</keyword>